<name>A0A1M5P7C5_9BACT</name>
<reference evidence="2 3" key="1">
    <citation type="submission" date="2016-11" db="EMBL/GenBank/DDBJ databases">
        <authorList>
            <person name="Jaros S."/>
            <person name="Januszkiewicz K."/>
            <person name="Wedrychowicz H."/>
        </authorList>
    </citation>
    <scope>NUCLEOTIDE SEQUENCE [LARGE SCALE GENOMIC DNA]</scope>
    <source>
        <strain evidence="2 3">DSM 24574</strain>
    </source>
</reference>
<sequence length="208" mass="23962">MTADKVFAILQTHVPPSAVEYCFNLWKQSPFELKLTKSRQTKVGDFTSKHTKAHPRITLNNDLNPYLFLLTYVHEVAHLRVYLAHGARVDPHGEKWKTTFTDLTVPLLWESVFPEEILHELRRHMINPKASSFADTELTAAFRRFDKNAQSMAVLSDIPEGSIFQLQGKFFIKGKLRRTRVLCKELKSKRDYLVPVDALVTNVQLSLL</sequence>
<dbReference type="InterPro" id="IPR006640">
    <property type="entry name" value="SprT-like_domain"/>
</dbReference>
<dbReference type="Pfam" id="PF10263">
    <property type="entry name" value="SprT-like"/>
    <property type="match status" value="1"/>
</dbReference>
<evidence type="ECO:0000313" key="3">
    <source>
        <dbReference type="Proteomes" id="UP000184212"/>
    </source>
</evidence>
<dbReference type="AlphaFoldDB" id="A0A1M5P7C5"/>
<evidence type="ECO:0000313" key="2">
    <source>
        <dbReference type="EMBL" id="SHG97686.1"/>
    </source>
</evidence>
<keyword evidence="3" id="KW-1185">Reference proteome</keyword>
<feature type="domain" description="SprT-like" evidence="1">
    <location>
        <begin position="31"/>
        <end position="102"/>
    </location>
</feature>
<gene>
    <name evidence="2" type="ORF">SAMN04488109_2717</name>
</gene>
<evidence type="ECO:0000259" key="1">
    <source>
        <dbReference type="Pfam" id="PF10263"/>
    </source>
</evidence>
<dbReference type="STRING" id="947013.SAMN04488109_2717"/>
<proteinExistence type="predicted"/>
<accession>A0A1M5P7C5</accession>
<protein>
    <submittedName>
        <fullName evidence="2">SprT-like family protein</fullName>
    </submittedName>
</protein>
<dbReference type="EMBL" id="FQWQ01000001">
    <property type="protein sequence ID" value="SHG97686.1"/>
    <property type="molecule type" value="Genomic_DNA"/>
</dbReference>
<dbReference type="Proteomes" id="UP000184212">
    <property type="component" value="Unassembled WGS sequence"/>
</dbReference>
<organism evidence="2 3">
    <name type="scientific">Chryseolinea serpens</name>
    <dbReference type="NCBI Taxonomy" id="947013"/>
    <lineage>
        <taxon>Bacteria</taxon>
        <taxon>Pseudomonadati</taxon>
        <taxon>Bacteroidota</taxon>
        <taxon>Cytophagia</taxon>
        <taxon>Cytophagales</taxon>
        <taxon>Fulvivirgaceae</taxon>
        <taxon>Chryseolinea</taxon>
    </lineage>
</organism>
<dbReference type="OrthoDB" id="267364at2"/>
<dbReference type="RefSeq" id="WP_073134434.1">
    <property type="nucleotide sequence ID" value="NZ_FQWQ01000001.1"/>
</dbReference>
<dbReference type="GO" id="GO:0006950">
    <property type="term" value="P:response to stress"/>
    <property type="evidence" value="ECO:0007669"/>
    <property type="project" value="UniProtKB-ARBA"/>
</dbReference>